<dbReference type="PANTHER" id="PTHR42760:SF115">
    <property type="entry name" value="3-OXOACYL-[ACYL-CARRIER-PROTEIN] REDUCTASE FABG"/>
    <property type="match status" value="1"/>
</dbReference>
<dbReference type="Gene3D" id="3.40.50.720">
    <property type="entry name" value="NAD(P)-binding Rossmann-like Domain"/>
    <property type="match status" value="1"/>
</dbReference>
<reference evidence="3" key="4">
    <citation type="submission" date="2024-05" db="EMBL/GenBank/DDBJ databases">
        <authorList>
            <person name="Sun Q."/>
            <person name="Zhou Y."/>
        </authorList>
    </citation>
    <scope>NUCLEOTIDE SEQUENCE</scope>
    <source>
        <strain evidence="3">CGMCC 1.11013</strain>
    </source>
</reference>
<dbReference type="FunFam" id="3.40.50.720:FF:000084">
    <property type="entry name" value="Short-chain dehydrogenase reductase"/>
    <property type="match status" value="1"/>
</dbReference>
<dbReference type="PROSITE" id="PS00061">
    <property type="entry name" value="ADH_SHORT"/>
    <property type="match status" value="1"/>
</dbReference>
<evidence type="ECO:0000313" key="5">
    <source>
        <dbReference type="Proteomes" id="UP000027439"/>
    </source>
</evidence>
<dbReference type="EMBL" id="BMEG01000007">
    <property type="protein sequence ID" value="GGD82506.1"/>
    <property type="molecule type" value="Genomic_DNA"/>
</dbReference>
<reference evidence="4 5" key="2">
    <citation type="submission" date="2014-03" db="EMBL/GenBank/DDBJ databases">
        <title>Draft Genome Sequences of Four Burkholderia Strains.</title>
        <authorList>
            <person name="Liu X.Y."/>
            <person name="Li C.X."/>
            <person name="Xu J.H."/>
        </authorList>
    </citation>
    <scope>NUCLEOTIDE SEQUENCE [LARGE SCALE GENOMIC DNA]</scope>
    <source>
        <strain evidence="4 5">R27</strain>
    </source>
</reference>
<evidence type="ECO:0000256" key="2">
    <source>
        <dbReference type="ARBA" id="ARBA00023002"/>
    </source>
</evidence>
<evidence type="ECO:0000313" key="6">
    <source>
        <dbReference type="Proteomes" id="UP000597138"/>
    </source>
</evidence>
<dbReference type="PANTHER" id="PTHR42760">
    <property type="entry name" value="SHORT-CHAIN DEHYDROGENASES/REDUCTASES FAMILY MEMBER"/>
    <property type="match status" value="1"/>
</dbReference>
<dbReference type="Pfam" id="PF13561">
    <property type="entry name" value="adh_short_C2"/>
    <property type="match status" value="1"/>
</dbReference>
<dbReference type="InterPro" id="IPR036291">
    <property type="entry name" value="NAD(P)-bd_dom_sf"/>
</dbReference>
<organism evidence="4 5">
    <name type="scientific">Caballeronia grimmiae</name>
    <dbReference type="NCBI Taxonomy" id="1071679"/>
    <lineage>
        <taxon>Bacteria</taxon>
        <taxon>Pseudomonadati</taxon>
        <taxon>Pseudomonadota</taxon>
        <taxon>Betaproteobacteria</taxon>
        <taxon>Burkholderiales</taxon>
        <taxon>Burkholderiaceae</taxon>
        <taxon>Caballeronia</taxon>
    </lineage>
</organism>
<accession>A0A069P4K2</accession>
<dbReference type="SUPFAM" id="SSF51735">
    <property type="entry name" value="NAD(P)-binding Rossmann-fold domains"/>
    <property type="match status" value="1"/>
</dbReference>
<dbReference type="OrthoDB" id="8653364at2"/>
<comment type="similarity">
    <text evidence="1">Belongs to the short-chain dehydrogenases/reductases (SDR) family.</text>
</comment>
<dbReference type="InterPro" id="IPR020904">
    <property type="entry name" value="Sc_DH/Rdtase_CS"/>
</dbReference>
<reference evidence="6" key="3">
    <citation type="journal article" date="2019" name="Int. J. Syst. Evol. Microbiol.">
        <title>The Global Catalogue of Microorganisms (GCM) 10K type strain sequencing project: providing services to taxonomists for standard genome sequencing and annotation.</title>
        <authorList>
            <consortium name="The Broad Institute Genomics Platform"/>
            <consortium name="The Broad Institute Genome Sequencing Center for Infectious Disease"/>
            <person name="Wu L."/>
            <person name="Ma J."/>
        </authorList>
    </citation>
    <scope>NUCLEOTIDE SEQUENCE [LARGE SCALE GENOMIC DNA]</scope>
    <source>
        <strain evidence="6">CGMCC 1.11013</strain>
    </source>
</reference>
<comment type="caution">
    <text evidence="4">The sequence shown here is derived from an EMBL/GenBank/DDBJ whole genome shotgun (WGS) entry which is preliminary data.</text>
</comment>
<dbReference type="Proteomes" id="UP000597138">
    <property type="component" value="Unassembled WGS sequence"/>
</dbReference>
<dbReference type="eggNOG" id="COG1028">
    <property type="taxonomic scope" value="Bacteria"/>
</dbReference>
<dbReference type="EMBL" id="JFHE01000006">
    <property type="protein sequence ID" value="KDR35595.1"/>
    <property type="molecule type" value="Genomic_DNA"/>
</dbReference>
<dbReference type="CDD" id="cd05233">
    <property type="entry name" value="SDR_c"/>
    <property type="match status" value="1"/>
</dbReference>
<dbReference type="NCBIfam" id="NF005309">
    <property type="entry name" value="PRK06841.1"/>
    <property type="match status" value="1"/>
</dbReference>
<keyword evidence="2" id="KW-0560">Oxidoreductase</keyword>
<sequence length="265" mass="27744">MGIQYDMSLRHGVDFDFRLDGKVAVVTGGLGGIAMATNAALIAKGARVAILYPSFEAPRVQAAIDELGADNAQAFACDVANEADVERAIKTAHAHFGDLHLLVNAAGCITLTPAEEIGYDEWQRQIAVNLTGPFLCSKHFARIVLASGHGGKIVNIASQAATVAIDQHCAYTSAKAGLIGMTKVLAKEWAGRGITVNTVSPTVVLTPMGAAAWEGEKGENMKKLIPVGRFAYTDEIAAAILFLLSNGADMITGADIMIDGGYTIA</sequence>
<evidence type="ECO:0000313" key="4">
    <source>
        <dbReference type="EMBL" id="KDR35595.1"/>
    </source>
</evidence>
<name>A0A069P4K2_9BURK</name>
<dbReference type="RefSeq" id="WP_035962563.1">
    <property type="nucleotide sequence ID" value="NZ_BMEG01000007.1"/>
</dbReference>
<gene>
    <name evidence="3" type="primary">dthD</name>
    <name evidence="4" type="ORF">BG57_27505</name>
    <name evidence="3" type="ORF">GCM10010985_41190</name>
</gene>
<dbReference type="InterPro" id="IPR002347">
    <property type="entry name" value="SDR_fam"/>
</dbReference>
<reference evidence="3" key="1">
    <citation type="journal article" date="2014" name="Int. J. Syst. Evol. Microbiol.">
        <title>Complete genome of a new Firmicutes species belonging to the dominant human colonic microbiota ('Ruminococcus bicirculans') reveals two chromosomes and a selective capacity to utilize plant glucans.</title>
        <authorList>
            <consortium name="NISC Comparative Sequencing Program"/>
            <person name="Wegmann U."/>
            <person name="Louis P."/>
            <person name="Goesmann A."/>
            <person name="Henrissat B."/>
            <person name="Duncan S.H."/>
            <person name="Flint H.J."/>
        </authorList>
    </citation>
    <scope>NUCLEOTIDE SEQUENCE</scope>
    <source>
        <strain evidence="3">CGMCC 1.11013</strain>
    </source>
</reference>
<keyword evidence="6" id="KW-1185">Reference proteome</keyword>
<protein>
    <submittedName>
        <fullName evidence="3">D-threitol dehydrogenase</fullName>
    </submittedName>
    <submittedName>
        <fullName evidence="4">Short-chain dehydrogenase</fullName>
    </submittedName>
</protein>
<proteinExistence type="inferred from homology"/>
<dbReference type="PRINTS" id="PR00081">
    <property type="entry name" value="GDHRDH"/>
</dbReference>
<dbReference type="AlphaFoldDB" id="A0A069P4K2"/>
<dbReference type="GO" id="GO:0016616">
    <property type="term" value="F:oxidoreductase activity, acting on the CH-OH group of donors, NAD or NADP as acceptor"/>
    <property type="evidence" value="ECO:0007669"/>
    <property type="project" value="TreeGrafter"/>
</dbReference>
<dbReference type="PRINTS" id="PR00080">
    <property type="entry name" value="SDRFAMILY"/>
</dbReference>
<dbReference type="STRING" id="1071679.BG57_27505"/>
<dbReference type="Proteomes" id="UP000027439">
    <property type="component" value="Unassembled WGS sequence"/>
</dbReference>
<evidence type="ECO:0000313" key="3">
    <source>
        <dbReference type="EMBL" id="GGD82506.1"/>
    </source>
</evidence>
<evidence type="ECO:0000256" key="1">
    <source>
        <dbReference type="ARBA" id="ARBA00006484"/>
    </source>
</evidence>